<dbReference type="InParanoid" id="B4JXJ9"/>
<dbReference type="PRINTS" id="PR01989">
    <property type="entry name" value="EUOM20RECPTR"/>
</dbReference>
<keyword evidence="7 12" id="KW-1133">Transmembrane helix</keyword>
<proteinExistence type="inferred from homology"/>
<dbReference type="InterPro" id="IPR002056">
    <property type="entry name" value="MAS20"/>
</dbReference>
<dbReference type="PRINTS" id="PR00351">
    <property type="entry name" value="OM20RECEPTOR"/>
</dbReference>
<reference evidence="13 14" key="1">
    <citation type="journal article" date="2007" name="Nature">
        <title>Evolution of genes and genomes on the Drosophila phylogeny.</title>
        <authorList>
            <consortium name="Drosophila 12 Genomes Consortium"/>
            <person name="Clark A.G."/>
            <person name="Eisen M.B."/>
            <person name="Smith D.R."/>
            <person name="Bergman C.M."/>
            <person name="Oliver B."/>
            <person name="Markow T.A."/>
            <person name="Kaufman T.C."/>
            <person name="Kellis M."/>
            <person name="Gelbart W."/>
            <person name="Iyer V.N."/>
            <person name="Pollard D.A."/>
            <person name="Sackton T.B."/>
            <person name="Larracuente A.M."/>
            <person name="Singh N.D."/>
            <person name="Abad J.P."/>
            <person name="Abt D.N."/>
            <person name="Adryan B."/>
            <person name="Aguade M."/>
            <person name="Akashi H."/>
            <person name="Anderson W.W."/>
            <person name="Aquadro C.F."/>
            <person name="Ardell D.H."/>
            <person name="Arguello R."/>
            <person name="Artieri C.G."/>
            <person name="Barbash D.A."/>
            <person name="Barker D."/>
            <person name="Barsanti P."/>
            <person name="Batterham P."/>
            <person name="Batzoglou S."/>
            <person name="Begun D."/>
            <person name="Bhutkar A."/>
            <person name="Blanco E."/>
            <person name="Bosak S.A."/>
            <person name="Bradley R.K."/>
            <person name="Brand A.D."/>
            <person name="Brent M.R."/>
            <person name="Brooks A.N."/>
            <person name="Brown R.H."/>
            <person name="Butlin R.K."/>
            <person name="Caggese C."/>
            <person name="Calvi B.R."/>
            <person name="Bernardo de Carvalho A."/>
            <person name="Caspi A."/>
            <person name="Castrezana S."/>
            <person name="Celniker S.E."/>
            <person name="Chang J.L."/>
            <person name="Chapple C."/>
            <person name="Chatterji S."/>
            <person name="Chinwalla A."/>
            <person name="Civetta A."/>
            <person name="Clifton S.W."/>
            <person name="Comeron J.M."/>
            <person name="Costello J.C."/>
            <person name="Coyne J.A."/>
            <person name="Daub J."/>
            <person name="David R.G."/>
            <person name="Delcher A.L."/>
            <person name="Delehaunty K."/>
            <person name="Do C.B."/>
            <person name="Ebling H."/>
            <person name="Edwards K."/>
            <person name="Eickbush T."/>
            <person name="Evans J.D."/>
            <person name="Filipski A."/>
            <person name="Findeiss S."/>
            <person name="Freyhult E."/>
            <person name="Fulton L."/>
            <person name="Fulton R."/>
            <person name="Garcia A.C."/>
            <person name="Gardiner A."/>
            <person name="Garfield D.A."/>
            <person name="Garvin B.E."/>
            <person name="Gibson G."/>
            <person name="Gilbert D."/>
            <person name="Gnerre S."/>
            <person name="Godfrey J."/>
            <person name="Good R."/>
            <person name="Gotea V."/>
            <person name="Gravely B."/>
            <person name="Greenberg A.J."/>
            <person name="Griffiths-Jones S."/>
            <person name="Gross S."/>
            <person name="Guigo R."/>
            <person name="Gustafson E.A."/>
            <person name="Haerty W."/>
            <person name="Hahn M.W."/>
            <person name="Halligan D.L."/>
            <person name="Halpern A.L."/>
            <person name="Halter G.M."/>
            <person name="Han M.V."/>
            <person name="Heger A."/>
            <person name="Hillier L."/>
            <person name="Hinrichs A.S."/>
            <person name="Holmes I."/>
            <person name="Hoskins R.A."/>
            <person name="Hubisz M.J."/>
            <person name="Hultmark D."/>
            <person name="Huntley M.A."/>
            <person name="Jaffe D.B."/>
            <person name="Jagadeeshan S."/>
            <person name="Jeck W.R."/>
            <person name="Johnson J."/>
            <person name="Jones C.D."/>
            <person name="Jordan W.C."/>
            <person name="Karpen G.H."/>
            <person name="Kataoka E."/>
            <person name="Keightley P.D."/>
            <person name="Kheradpour P."/>
            <person name="Kirkness E.F."/>
            <person name="Koerich L.B."/>
            <person name="Kristiansen K."/>
            <person name="Kudrna D."/>
            <person name="Kulathinal R.J."/>
            <person name="Kumar S."/>
            <person name="Kwok R."/>
            <person name="Lander E."/>
            <person name="Langley C.H."/>
            <person name="Lapoint R."/>
            <person name="Lazzaro B.P."/>
            <person name="Lee S.J."/>
            <person name="Levesque L."/>
            <person name="Li R."/>
            <person name="Lin C.F."/>
            <person name="Lin M.F."/>
            <person name="Lindblad-Toh K."/>
            <person name="Llopart A."/>
            <person name="Long M."/>
            <person name="Low L."/>
            <person name="Lozovsky E."/>
            <person name="Lu J."/>
            <person name="Luo M."/>
            <person name="Machado C.A."/>
            <person name="Makalowski W."/>
            <person name="Marzo M."/>
            <person name="Matsuda M."/>
            <person name="Matzkin L."/>
            <person name="McAllister B."/>
            <person name="McBride C.S."/>
            <person name="McKernan B."/>
            <person name="McKernan K."/>
            <person name="Mendez-Lago M."/>
            <person name="Minx P."/>
            <person name="Mollenhauer M.U."/>
            <person name="Montooth K."/>
            <person name="Mount S.M."/>
            <person name="Mu X."/>
            <person name="Myers E."/>
            <person name="Negre B."/>
            <person name="Newfeld S."/>
            <person name="Nielsen R."/>
            <person name="Noor M.A."/>
            <person name="O'Grady P."/>
            <person name="Pachter L."/>
            <person name="Papaceit M."/>
            <person name="Parisi M.J."/>
            <person name="Parisi M."/>
            <person name="Parts L."/>
            <person name="Pedersen J.S."/>
            <person name="Pesole G."/>
            <person name="Phillippy A.M."/>
            <person name="Ponting C.P."/>
            <person name="Pop M."/>
            <person name="Porcelli D."/>
            <person name="Powell J.R."/>
            <person name="Prohaska S."/>
            <person name="Pruitt K."/>
            <person name="Puig M."/>
            <person name="Quesneville H."/>
            <person name="Ram K.R."/>
            <person name="Rand D."/>
            <person name="Rasmussen M.D."/>
            <person name="Reed L.K."/>
            <person name="Reenan R."/>
            <person name="Reily A."/>
            <person name="Remington K.A."/>
            <person name="Rieger T.T."/>
            <person name="Ritchie M.G."/>
            <person name="Robin C."/>
            <person name="Rogers Y.H."/>
            <person name="Rohde C."/>
            <person name="Rozas J."/>
            <person name="Rubenfield M.J."/>
            <person name="Ruiz A."/>
            <person name="Russo S."/>
            <person name="Salzberg S.L."/>
            <person name="Sanchez-Gracia A."/>
            <person name="Saranga D.J."/>
            <person name="Sato H."/>
            <person name="Schaeffer S.W."/>
            <person name="Schatz M.C."/>
            <person name="Schlenke T."/>
            <person name="Schwartz R."/>
            <person name="Segarra C."/>
            <person name="Singh R.S."/>
            <person name="Sirot L."/>
            <person name="Sirota M."/>
            <person name="Sisneros N.B."/>
            <person name="Smith C.D."/>
            <person name="Smith T.F."/>
            <person name="Spieth J."/>
            <person name="Stage D.E."/>
            <person name="Stark A."/>
            <person name="Stephan W."/>
            <person name="Strausberg R.L."/>
            <person name="Strempel S."/>
            <person name="Sturgill D."/>
            <person name="Sutton G."/>
            <person name="Sutton G.G."/>
            <person name="Tao W."/>
            <person name="Teichmann S."/>
            <person name="Tobari Y.N."/>
            <person name="Tomimura Y."/>
            <person name="Tsolas J.M."/>
            <person name="Valente V.L."/>
            <person name="Venter E."/>
            <person name="Venter J.C."/>
            <person name="Vicario S."/>
            <person name="Vieira F.G."/>
            <person name="Vilella A.J."/>
            <person name="Villasante A."/>
            <person name="Walenz B."/>
            <person name="Wang J."/>
            <person name="Wasserman M."/>
            <person name="Watts T."/>
            <person name="Wilson D."/>
            <person name="Wilson R.K."/>
            <person name="Wing R.A."/>
            <person name="Wolfner M.F."/>
            <person name="Wong A."/>
            <person name="Wong G.K."/>
            <person name="Wu C.I."/>
            <person name="Wu G."/>
            <person name="Yamamoto D."/>
            <person name="Yang H.P."/>
            <person name="Yang S.P."/>
            <person name="Yorke J.A."/>
            <person name="Yoshida K."/>
            <person name="Zdobnov E."/>
            <person name="Zhang P."/>
            <person name="Zhang Y."/>
            <person name="Zimin A.V."/>
            <person name="Baldwin J."/>
            <person name="Abdouelleil A."/>
            <person name="Abdulkadir J."/>
            <person name="Abebe A."/>
            <person name="Abera B."/>
            <person name="Abreu J."/>
            <person name="Acer S.C."/>
            <person name="Aftuck L."/>
            <person name="Alexander A."/>
            <person name="An P."/>
            <person name="Anderson E."/>
            <person name="Anderson S."/>
            <person name="Arachi H."/>
            <person name="Azer M."/>
            <person name="Bachantsang P."/>
            <person name="Barry A."/>
            <person name="Bayul T."/>
            <person name="Berlin A."/>
            <person name="Bessette D."/>
            <person name="Bloom T."/>
            <person name="Blye J."/>
            <person name="Boguslavskiy L."/>
            <person name="Bonnet C."/>
            <person name="Boukhgalter B."/>
            <person name="Bourzgui I."/>
            <person name="Brown A."/>
            <person name="Cahill P."/>
            <person name="Channer S."/>
            <person name="Cheshatsang Y."/>
            <person name="Chuda L."/>
            <person name="Citroen M."/>
            <person name="Collymore A."/>
            <person name="Cooke P."/>
            <person name="Costello M."/>
            <person name="D'Aco K."/>
            <person name="Daza R."/>
            <person name="De Haan G."/>
            <person name="DeGray S."/>
            <person name="DeMaso C."/>
            <person name="Dhargay N."/>
            <person name="Dooley K."/>
            <person name="Dooley E."/>
            <person name="Doricent M."/>
            <person name="Dorje P."/>
            <person name="Dorjee K."/>
            <person name="Dupes A."/>
            <person name="Elong R."/>
            <person name="Falk J."/>
            <person name="Farina A."/>
            <person name="Faro S."/>
            <person name="Ferguson D."/>
            <person name="Fisher S."/>
            <person name="Foley C.D."/>
            <person name="Franke A."/>
            <person name="Friedrich D."/>
            <person name="Gadbois L."/>
            <person name="Gearin G."/>
            <person name="Gearin C.R."/>
            <person name="Giannoukos G."/>
            <person name="Goode T."/>
            <person name="Graham J."/>
            <person name="Grandbois E."/>
            <person name="Grewal S."/>
            <person name="Gyaltsen K."/>
            <person name="Hafez N."/>
            <person name="Hagos B."/>
            <person name="Hall J."/>
            <person name="Henson C."/>
            <person name="Hollinger A."/>
            <person name="Honan T."/>
            <person name="Huard M.D."/>
            <person name="Hughes L."/>
            <person name="Hurhula B."/>
            <person name="Husby M.E."/>
            <person name="Kamat A."/>
            <person name="Kanga B."/>
            <person name="Kashin S."/>
            <person name="Khazanovich D."/>
            <person name="Kisner P."/>
            <person name="Lance K."/>
            <person name="Lara M."/>
            <person name="Lee W."/>
            <person name="Lennon N."/>
            <person name="Letendre F."/>
            <person name="LeVine R."/>
            <person name="Lipovsky A."/>
            <person name="Liu X."/>
            <person name="Liu J."/>
            <person name="Liu S."/>
            <person name="Lokyitsang T."/>
            <person name="Lokyitsang Y."/>
            <person name="Lubonja R."/>
            <person name="Lui A."/>
            <person name="MacDonald P."/>
            <person name="Magnisalis V."/>
            <person name="Maru K."/>
            <person name="Matthews C."/>
            <person name="McCusker W."/>
            <person name="McDonough S."/>
            <person name="Mehta T."/>
            <person name="Meldrim J."/>
            <person name="Meneus L."/>
            <person name="Mihai O."/>
            <person name="Mihalev A."/>
            <person name="Mihova T."/>
            <person name="Mittelman R."/>
            <person name="Mlenga V."/>
            <person name="Montmayeur A."/>
            <person name="Mulrain L."/>
            <person name="Navidi A."/>
            <person name="Naylor J."/>
            <person name="Negash T."/>
            <person name="Nguyen T."/>
            <person name="Nguyen N."/>
            <person name="Nicol R."/>
            <person name="Norbu C."/>
            <person name="Norbu N."/>
            <person name="Novod N."/>
            <person name="O'Neill B."/>
            <person name="Osman S."/>
            <person name="Markiewicz E."/>
            <person name="Oyono O.L."/>
            <person name="Patti C."/>
            <person name="Phunkhang P."/>
            <person name="Pierre F."/>
            <person name="Priest M."/>
            <person name="Raghuraman S."/>
            <person name="Rege F."/>
            <person name="Reyes R."/>
            <person name="Rise C."/>
            <person name="Rogov P."/>
            <person name="Ross K."/>
            <person name="Ryan E."/>
            <person name="Settipalli S."/>
            <person name="Shea T."/>
            <person name="Sherpa N."/>
            <person name="Shi L."/>
            <person name="Shih D."/>
            <person name="Sparrow T."/>
            <person name="Spaulding J."/>
            <person name="Stalker J."/>
            <person name="Stange-Thomann N."/>
            <person name="Stavropoulos S."/>
            <person name="Stone C."/>
            <person name="Strader C."/>
            <person name="Tesfaye S."/>
            <person name="Thomson T."/>
            <person name="Thoulutsang Y."/>
            <person name="Thoulutsang D."/>
            <person name="Topham K."/>
            <person name="Topping I."/>
            <person name="Tsamla T."/>
            <person name="Vassiliev H."/>
            <person name="Vo A."/>
            <person name="Wangchuk T."/>
            <person name="Wangdi T."/>
            <person name="Weiand M."/>
            <person name="Wilkinson J."/>
            <person name="Wilson A."/>
            <person name="Yadav S."/>
            <person name="Young G."/>
            <person name="Yu Q."/>
            <person name="Zembek L."/>
            <person name="Zhong D."/>
            <person name="Zimmer A."/>
            <person name="Zwirko Z."/>
            <person name="Jaffe D.B."/>
            <person name="Alvarez P."/>
            <person name="Brockman W."/>
            <person name="Butler J."/>
            <person name="Chin C."/>
            <person name="Gnerre S."/>
            <person name="Grabherr M."/>
            <person name="Kleber M."/>
            <person name="Mauceli E."/>
            <person name="MacCallum I."/>
        </authorList>
    </citation>
    <scope>NUCLEOTIDE SEQUENCE [LARGE SCALE GENOMIC DNA]</scope>
    <source>
        <strain evidence="14">Tucson 15287-2541.00</strain>
    </source>
</reference>
<evidence type="ECO:0000256" key="1">
    <source>
        <dbReference type="ARBA" id="ARBA00004572"/>
    </source>
</evidence>
<dbReference type="PANTHER" id="PTHR12430:SF0">
    <property type="entry name" value="TRANSLOCASE OF OUTER MITOCHONDRIAL MEMBRANE 20"/>
    <property type="match status" value="1"/>
</dbReference>
<evidence type="ECO:0000256" key="11">
    <source>
        <dbReference type="SAM" id="MobiDB-lite"/>
    </source>
</evidence>
<evidence type="ECO:0000313" key="14">
    <source>
        <dbReference type="Proteomes" id="UP000001070"/>
    </source>
</evidence>
<evidence type="ECO:0000256" key="6">
    <source>
        <dbReference type="ARBA" id="ARBA00022927"/>
    </source>
</evidence>
<keyword evidence="3" id="KW-0813">Transport</keyword>
<evidence type="ECO:0000256" key="10">
    <source>
        <dbReference type="PIRNR" id="PIRNR037707"/>
    </source>
</evidence>
<dbReference type="OMA" id="AIMMCAQ"/>
<dbReference type="InterPro" id="IPR023392">
    <property type="entry name" value="Tom20_dom_sf"/>
</dbReference>
<comment type="subcellular location">
    <subcellularLocation>
        <location evidence="1">Mitochondrion outer membrane</location>
        <topology evidence="1">Single-pass membrane protein</topology>
    </subcellularLocation>
</comment>
<dbReference type="SUPFAM" id="SSF47157">
    <property type="entry name" value="Mitochondrial import receptor subunit Tom20"/>
    <property type="match status" value="1"/>
</dbReference>
<keyword evidence="4 12" id="KW-0812">Transmembrane</keyword>
<dbReference type="GO" id="GO:0008320">
    <property type="term" value="F:protein transmembrane transporter activity"/>
    <property type="evidence" value="ECO:0007669"/>
    <property type="project" value="TreeGrafter"/>
</dbReference>
<dbReference type="PhylomeDB" id="B4JXJ9"/>
<dbReference type="OrthoDB" id="2154253at2759"/>
<evidence type="ECO:0000256" key="7">
    <source>
        <dbReference type="ARBA" id="ARBA00022989"/>
    </source>
</evidence>
<keyword evidence="6" id="KW-0653">Protein transport</keyword>
<protein>
    <submittedName>
        <fullName evidence="13">GH17969</fullName>
    </submittedName>
</protein>
<dbReference type="Proteomes" id="UP000001070">
    <property type="component" value="Unassembled WGS sequence"/>
</dbReference>
<evidence type="ECO:0000256" key="12">
    <source>
        <dbReference type="SAM" id="Phobius"/>
    </source>
</evidence>
<keyword evidence="14" id="KW-1185">Reference proteome</keyword>
<evidence type="ECO:0000313" key="13">
    <source>
        <dbReference type="EMBL" id="EDV95475.1"/>
    </source>
</evidence>
<dbReference type="HOGENOM" id="CLU_100000_1_1_1"/>
<feature type="region of interest" description="Disordered" evidence="11">
    <location>
        <begin position="46"/>
        <end position="65"/>
    </location>
</feature>
<evidence type="ECO:0000256" key="4">
    <source>
        <dbReference type="ARBA" id="ARBA00022692"/>
    </source>
</evidence>
<dbReference type="eggNOG" id="KOG4056">
    <property type="taxonomic scope" value="Eukaryota"/>
</dbReference>
<dbReference type="GO" id="GO:0006886">
    <property type="term" value="P:intracellular protein transport"/>
    <property type="evidence" value="ECO:0007669"/>
    <property type="project" value="InterPro"/>
</dbReference>
<dbReference type="GO" id="GO:0005742">
    <property type="term" value="C:mitochondrial outer membrane translocase complex"/>
    <property type="evidence" value="ECO:0007669"/>
    <property type="project" value="UniProtKB-UniRule"/>
</dbReference>
<gene>
    <name evidence="13" type="primary">Dgri\GH17969</name>
    <name evidence="13" type="ORF">Dgri_GH17969</name>
</gene>
<dbReference type="InterPro" id="IPR022422">
    <property type="entry name" value="MAS20_rcpt_metazoan"/>
</dbReference>
<comment type="similarity">
    <text evidence="2 10">Belongs to the Tom20 family.</text>
</comment>
<dbReference type="STRING" id="7222.B4JXJ9"/>
<dbReference type="AlphaFoldDB" id="B4JXJ9"/>
<dbReference type="GO" id="GO:0030943">
    <property type="term" value="F:mitochondrion targeting sequence binding"/>
    <property type="evidence" value="ECO:0007669"/>
    <property type="project" value="TreeGrafter"/>
</dbReference>
<evidence type="ECO:0000256" key="3">
    <source>
        <dbReference type="ARBA" id="ARBA00022448"/>
    </source>
</evidence>
<keyword evidence="5 10" id="KW-1000">Mitochondrion outer membrane</keyword>
<feature type="transmembrane region" description="Helical" evidence="12">
    <location>
        <begin position="6"/>
        <end position="25"/>
    </location>
</feature>
<dbReference type="PIRSF" id="PIRSF037707">
    <property type="entry name" value="MAS20_rcpt"/>
    <property type="match status" value="1"/>
</dbReference>
<evidence type="ECO:0000256" key="5">
    <source>
        <dbReference type="ARBA" id="ARBA00022787"/>
    </source>
</evidence>
<dbReference type="Gene3D" id="1.20.960.10">
    <property type="entry name" value="Mitochondrial outer membrane translocase complex, subunit Tom20 domain"/>
    <property type="match status" value="1"/>
</dbReference>
<evidence type="ECO:0000256" key="8">
    <source>
        <dbReference type="ARBA" id="ARBA00023128"/>
    </source>
</evidence>
<dbReference type="GO" id="GO:0016031">
    <property type="term" value="P:tRNA import into mitochondrion"/>
    <property type="evidence" value="ECO:0007669"/>
    <property type="project" value="TreeGrafter"/>
</dbReference>
<organism evidence="14">
    <name type="scientific">Drosophila grimshawi</name>
    <name type="common">Hawaiian fruit fly</name>
    <name type="synonym">Idiomyia grimshawi</name>
    <dbReference type="NCBI Taxonomy" id="7222"/>
    <lineage>
        <taxon>Eukaryota</taxon>
        <taxon>Metazoa</taxon>
        <taxon>Ecdysozoa</taxon>
        <taxon>Arthropoda</taxon>
        <taxon>Hexapoda</taxon>
        <taxon>Insecta</taxon>
        <taxon>Pterygota</taxon>
        <taxon>Neoptera</taxon>
        <taxon>Endopterygota</taxon>
        <taxon>Diptera</taxon>
        <taxon>Brachycera</taxon>
        <taxon>Muscomorpha</taxon>
        <taxon>Ephydroidea</taxon>
        <taxon>Drosophilidae</taxon>
        <taxon>Drosophila</taxon>
        <taxon>Hawaiian Drosophila</taxon>
    </lineage>
</organism>
<dbReference type="EMBL" id="CH916376">
    <property type="protein sequence ID" value="EDV95475.1"/>
    <property type="molecule type" value="Genomic_DNA"/>
</dbReference>
<keyword evidence="8 10" id="KW-0496">Mitochondrion</keyword>
<dbReference type="SMR" id="B4JXJ9"/>
<dbReference type="PANTHER" id="PTHR12430">
    <property type="entry name" value="MITOCHONDRIAL IMPORT RECEPTOR SUBUNIT TOM20"/>
    <property type="match status" value="1"/>
</dbReference>
<evidence type="ECO:0000256" key="2">
    <source>
        <dbReference type="ARBA" id="ARBA00005792"/>
    </source>
</evidence>
<keyword evidence="9 10" id="KW-0472">Membrane</keyword>
<sequence>MSSKTLLAFTVGTAGAFILGYCIYFDQQRRSDPDYRKKVHHRRQCKQKELKYQTSSEELDASPDLNDSETMQRFLNEIKLGEQLISQGNMADGICHLGNAIMMCDQPMKMLCTLRTSLPKDVLESLILKLGETQNMSSNTASSSTKEKSTSSRDFSWPK</sequence>
<dbReference type="Pfam" id="PF02064">
    <property type="entry name" value="MAS20"/>
    <property type="match status" value="1"/>
</dbReference>
<feature type="region of interest" description="Disordered" evidence="11">
    <location>
        <begin position="135"/>
        <end position="159"/>
    </location>
</feature>
<accession>B4JXJ9</accession>
<name>B4JXJ9_DROGR</name>
<dbReference type="GO" id="GO:0006605">
    <property type="term" value="P:protein targeting"/>
    <property type="evidence" value="ECO:0007669"/>
    <property type="project" value="InterPro"/>
</dbReference>
<dbReference type="GO" id="GO:0030150">
    <property type="term" value="P:protein import into mitochondrial matrix"/>
    <property type="evidence" value="ECO:0007669"/>
    <property type="project" value="TreeGrafter"/>
</dbReference>
<evidence type="ECO:0000256" key="9">
    <source>
        <dbReference type="ARBA" id="ARBA00023136"/>
    </source>
</evidence>